<evidence type="ECO:0000256" key="1">
    <source>
        <dbReference type="PROSITE-ProRule" id="PRU00339"/>
    </source>
</evidence>
<name>A0A4Q9JVY9_9BACT</name>
<sequence>MAEENFDQENSSKERLDEGLEEFKGQEGEAPQDEELTTLPEELSNKEESFSFKRESAPKEEEKPLEKNEAKEIAWYQDKKFLSLVAGSIIIVCSLIFTLFYLTFNGDNIKADIIATKQQETVKNEAPDESYQYNIAKIDTMIKKANALYLKGEIEQALKAYEQIAIYNESLSSYNLGVSQMNENKFEEALQNFKKAINNGENQTVSAINAAVCALKLNDKERFKYYIDLAQVYLPKEGNSKLYDYYLALINFYKGYYPEALQMFQKTSTEPYSDSAKYLSAKIYSKMDLNSKAITYLKEQNSLESSLSLGLLYARIGEYQKAKNALNTALKIERDFNQSLAAITLIDLKIGQYQEMLTRLNNAYKNKEDKYRILDTYKIKVNLNKDLFNIQIAQENFSRNFFKQPKEQFDLLFYYAPYQVFDSKQSSLYIKKANIAYFVDDSVDASFYLKTGKALSSTNVRIANIVNLALNQKLKQANKGFQDLIKEYPEHSILHYNLALTYAQLKNYNLAYKHFSSSYHLNPKNYLAGVFAMFCAKISGIDTTKFYNEIQDNISNDKNLTPSSLYQNMFFLANEDYTSILPYLDEVKEDNHPLNLIFEAIAFKNNNLDNQADIKIAQLKSELPNDVLSNILYFNSLNTKQNIKDYAQNAQIYFQNAKLDYKSIFGGAIIAREKYTSLMQIAGLLNLERQKFKDLLNISNTRDEGLIQALAYIDIFSLHFEEAYALYNTLIDNYKVNDSHTLFLASVAAIGSNNPNSAIALLQLAKLKDNNNKESKAALGLLYQQVQNYEPALLQYKDLPDNFKSEFFTFEIKR</sequence>
<keyword evidence="3" id="KW-0472">Membrane</keyword>
<dbReference type="PANTHER" id="PTHR12558">
    <property type="entry name" value="CELL DIVISION CYCLE 16,23,27"/>
    <property type="match status" value="1"/>
</dbReference>
<feature type="repeat" description="TPR" evidence="1">
    <location>
        <begin position="303"/>
        <end position="336"/>
    </location>
</feature>
<dbReference type="PROSITE" id="PS50005">
    <property type="entry name" value="TPR"/>
    <property type="match status" value="3"/>
</dbReference>
<dbReference type="SMART" id="SM00028">
    <property type="entry name" value="TPR"/>
    <property type="match status" value="4"/>
</dbReference>
<evidence type="ECO:0008006" key="6">
    <source>
        <dbReference type="Google" id="ProtNLM"/>
    </source>
</evidence>
<dbReference type="InterPro" id="IPR019734">
    <property type="entry name" value="TPR_rpt"/>
</dbReference>
<comment type="caution">
    <text evidence="4">The sequence shown here is derived from an EMBL/GenBank/DDBJ whole genome shotgun (WGS) entry which is preliminary data.</text>
</comment>
<feature type="compositionally biased region" description="Basic and acidic residues" evidence="2">
    <location>
        <begin position="43"/>
        <end position="67"/>
    </location>
</feature>
<feature type="transmembrane region" description="Helical" evidence="3">
    <location>
        <begin position="81"/>
        <end position="104"/>
    </location>
</feature>
<dbReference type="PANTHER" id="PTHR12558:SF13">
    <property type="entry name" value="CELL DIVISION CYCLE PROTEIN 27 HOMOLOG"/>
    <property type="match status" value="1"/>
</dbReference>
<dbReference type="Proteomes" id="UP000292583">
    <property type="component" value="Unassembled WGS sequence"/>
</dbReference>
<feature type="region of interest" description="Disordered" evidence="2">
    <location>
        <begin position="1"/>
        <end position="67"/>
    </location>
</feature>
<evidence type="ECO:0000313" key="4">
    <source>
        <dbReference type="EMBL" id="TBR80721.1"/>
    </source>
</evidence>
<dbReference type="EMBL" id="QPGR01000008">
    <property type="protein sequence ID" value="TBR80721.1"/>
    <property type="molecule type" value="Genomic_DNA"/>
</dbReference>
<gene>
    <name evidence="4" type="ORF">DU473_05050</name>
</gene>
<dbReference type="Pfam" id="PF13432">
    <property type="entry name" value="TPR_16"/>
    <property type="match status" value="1"/>
</dbReference>
<keyword evidence="3" id="KW-0812">Transmembrane</keyword>
<dbReference type="OrthoDB" id="5346105at2"/>
<dbReference type="Pfam" id="PF13181">
    <property type="entry name" value="TPR_8"/>
    <property type="match status" value="2"/>
</dbReference>
<feature type="compositionally biased region" description="Basic and acidic residues" evidence="2">
    <location>
        <begin position="10"/>
        <end position="27"/>
    </location>
</feature>
<dbReference type="RefSeq" id="WP_131166226.1">
    <property type="nucleotide sequence ID" value="NZ_CP076657.1"/>
</dbReference>
<evidence type="ECO:0000256" key="2">
    <source>
        <dbReference type="SAM" id="MobiDB-lite"/>
    </source>
</evidence>
<protein>
    <recommendedName>
        <fullName evidence="6">Tetratricopeptide repeat protein</fullName>
    </recommendedName>
</protein>
<evidence type="ECO:0000313" key="5">
    <source>
        <dbReference type="Proteomes" id="UP000292583"/>
    </source>
</evidence>
<feature type="repeat" description="TPR" evidence="1">
    <location>
        <begin position="492"/>
        <end position="525"/>
    </location>
</feature>
<proteinExistence type="predicted"/>
<dbReference type="InterPro" id="IPR011990">
    <property type="entry name" value="TPR-like_helical_dom_sf"/>
</dbReference>
<reference evidence="4 5" key="1">
    <citation type="submission" date="2018-07" db="EMBL/GenBank/DDBJ databases">
        <title>Campylobacter zealandensis sp. nov., isolated from birds and water in New Zealand.</title>
        <authorList>
            <person name="Wilkinson D.A."/>
            <person name="Biggs P.J."/>
            <person name="French N.P."/>
            <person name="Midwinter A.C."/>
        </authorList>
    </citation>
    <scope>NUCLEOTIDE SEQUENCE [LARGE SCALE GENOMIC DNA]</scope>
    <source>
        <strain evidence="4 5">B423b</strain>
    </source>
</reference>
<dbReference type="SUPFAM" id="SSF48452">
    <property type="entry name" value="TPR-like"/>
    <property type="match status" value="3"/>
</dbReference>
<evidence type="ECO:0000256" key="3">
    <source>
        <dbReference type="SAM" id="Phobius"/>
    </source>
</evidence>
<keyword evidence="1" id="KW-0802">TPR repeat</keyword>
<feature type="repeat" description="TPR" evidence="1">
    <location>
        <begin position="170"/>
        <end position="203"/>
    </location>
</feature>
<keyword evidence="3" id="KW-1133">Transmembrane helix</keyword>
<accession>A0A4Q9JVY9</accession>
<keyword evidence="5" id="KW-1185">Reference proteome</keyword>
<dbReference type="Gene3D" id="1.25.40.10">
    <property type="entry name" value="Tetratricopeptide repeat domain"/>
    <property type="match status" value="3"/>
</dbReference>
<organism evidence="4 5">
    <name type="scientific">Campylobacter novaezeelandiae</name>
    <dbReference type="NCBI Taxonomy" id="2267891"/>
    <lineage>
        <taxon>Bacteria</taxon>
        <taxon>Pseudomonadati</taxon>
        <taxon>Campylobacterota</taxon>
        <taxon>Epsilonproteobacteria</taxon>
        <taxon>Campylobacterales</taxon>
        <taxon>Campylobacteraceae</taxon>
        <taxon>Campylobacter</taxon>
    </lineage>
</organism>
<dbReference type="AlphaFoldDB" id="A0A4Q9JVY9"/>